<dbReference type="Gene3D" id="3.40.50.12090">
    <property type="match status" value="3"/>
</dbReference>
<feature type="chain" id="PRO_5003133829" evidence="1">
    <location>
        <begin position="27"/>
        <end position="357"/>
    </location>
</feature>
<proteinExistence type="predicted"/>
<feature type="signal peptide" evidence="1">
    <location>
        <begin position="1"/>
        <end position="26"/>
    </location>
</feature>
<dbReference type="AlphaFoldDB" id="E0E1J8"/>
<dbReference type="GeneID" id="84800067"/>
<dbReference type="InterPro" id="IPR051922">
    <property type="entry name" value="Bact_Sporulation_Assoc"/>
</dbReference>
<dbReference type="RefSeq" id="WP_007788444.1">
    <property type="nucleotide sequence ID" value="NZ_ADGQ01000018.1"/>
</dbReference>
<sequence>MKIKKKLAVTLTLMMTLSIISTNNYALENNKGNETKKEQKEEIVITKDKDDKKLEDTSDKTKKNLSVTRISGSDRYDTSYKIQEFLTKDKFSYYAVFASGEGFSDALSAGILAGEFEAPLILVRKDSIPKVISDNYSRILFGRSYLVGGTNSVSKKVEDEIYKKISVTIRLAGKNRLDTALSIYGPILEKRKELVLGDAFSSYNGYVYADALTAMPYMYQLNKHDKGPLPLLPYAGEDASIVFGGYNSVPKLVGERLRIYGADRYKTAVEIAKAFKSKLNKDVDTIVLASGEDYPDALCAGPLASSKNAAILLTNSKTLNEDTREYIKSNTNIKNIIIVGGERSISSYVENELKTLR</sequence>
<evidence type="ECO:0000256" key="1">
    <source>
        <dbReference type="SAM" id="SignalP"/>
    </source>
</evidence>
<dbReference type="EMBL" id="ADGQ01000018">
    <property type="protein sequence ID" value="EFM65220.1"/>
    <property type="molecule type" value="Genomic_DNA"/>
</dbReference>
<dbReference type="OrthoDB" id="1744836at2"/>
<keyword evidence="3" id="KW-1185">Reference proteome</keyword>
<dbReference type="eggNOG" id="COG2247">
    <property type="taxonomic scope" value="Bacteria"/>
</dbReference>
<name>E0E1J8_9FIRM</name>
<organism evidence="2 3">
    <name type="scientific">Peptostreptococcus stomatis DSM 17678</name>
    <dbReference type="NCBI Taxonomy" id="596315"/>
    <lineage>
        <taxon>Bacteria</taxon>
        <taxon>Bacillati</taxon>
        <taxon>Bacillota</taxon>
        <taxon>Clostridia</taxon>
        <taxon>Peptostreptococcales</taxon>
        <taxon>Peptostreptococcaceae</taxon>
        <taxon>Peptostreptococcus</taxon>
    </lineage>
</organism>
<reference evidence="2 3" key="1">
    <citation type="submission" date="2010-08" db="EMBL/GenBank/DDBJ databases">
        <authorList>
            <person name="Harkins D.M."/>
            <person name="Madupu R."/>
            <person name="Durkin A.S."/>
            <person name="Torralba M."/>
            <person name="Methe B."/>
            <person name="Sutton G.G."/>
            <person name="Nelson K.E."/>
        </authorList>
    </citation>
    <scope>NUCLEOTIDE SEQUENCE [LARGE SCALE GENOMIC DNA]</scope>
    <source>
        <strain evidence="2 3">DSM 17678</strain>
    </source>
</reference>
<gene>
    <name evidence="2" type="ORF">HMPREF0634_0923</name>
</gene>
<dbReference type="PANTHER" id="PTHR30032:SF8">
    <property type="entry name" value="GERMINATION-SPECIFIC N-ACETYLMURAMOYL-L-ALANINE AMIDASE"/>
    <property type="match status" value="1"/>
</dbReference>
<dbReference type="STRING" id="596315.HMPREF0634_0923"/>
<evidence type="ECO:0000313" key="3">
    <source>
        <dbReference type="Proteomes" id="UP000003244"/>
    </source>
</evidence>
<dbReference type="Proteomes" id="UP000003244">
    <property type="component" value="Unassembled WGS sequence"/>
</dbReference>
<comment type="caution">
    <text evidence="2">The sequence shown here is derived from an EMBL/GenBank/DDBJ whole genome shotgun (WGS) entry which is preliminary data.</text>
</comment>
<keyword evidence="1" id="KW-0732">Signal</keyword>
<dbReference type="Pfam" id="PF04122">
    <property type="entry name" value="CW_binding_2"/>
    <property type="match status" value="3"/>
</dbReference>
<dbReference type="InterPro" id="IPR007253">
    <property type="entry name" value="Cell_wall-bd_2"/>
</dbReference>
<protein>
    <submittedName>
        <fullName evidence="2">Putative cell wall binding repeat 2</fullName>
    </submittedName>
</protein>
<evidence type="ECO:0000313" key="2">
    <source>
        <dbReference type="EMBL" id="EFM65220.1"/>
    </source>
</evidence>
<accession>E0E1J8</accession>
<dbReference type="PANTHER" id="PTHR30032">
    <property type="entry name" value="N-ACETYLMURAMOYL-L-ALANINE AMIDASE-RELATED"/>
    <property type="match status" value="1"/>
</dbReference>